<evidence type="ECO:0000256" key="1">
    <source>
        <dbReference type="SAM" id="MobiDB-lite"/>
    </source>
</evidence>
<dbReference type="PROSITE" id="PS51175">
    <property type="entry name" value="CBM6"/>
    <property type="match status" value="2"/>
</dbReference>
<feature type="compositionally biased region" description="Polar residues" evidence="1">
    <location>
        <begin position="619"/>
        <end position="638"/>
    </location>
</feature>
<dbReference type="InterPro" id="IPR005084">
    <property type="entry name" value="CBM6"/>
</dbReference>
<sequence length="939" mass="98662">MKNGCSGSEFDQNNDYCYARPSPSHLWLVGDNGVPESAFPLHSCDGDCDSNDECFGDLICFQRGGDEEVPGCIGTNGFARKDFCYDPNPNQTPGPTQSPSTSAPQPTNQPVSPTPPPSAAPTALPTPNPSSNPTTAYPTSQPSPLPTVAPTTVSPTSQPTTAAPTVVPTPNPSSKPTTSYPTSQPTPLPTTQPTTTEPTSTAVYVDGSPVASVVGKSSTITPFGCDSTNSFKAIDENTDPMTCTKTGGPLGFVLSPFHKQLSNVHGIRVYSSKHYPSLDPVTYVLEGRVNANAGSPWQLISQGDFPWIADSNPPRNPSRNFMYSTYESGDSSRTFTEAVIPDHDGAYLEYKVTVTTRKSSESLLKFAEIELPGDVLAKVTTYEAEDQTVAGGVIGSLYGVSYVNMGGAYTYVEFPNVDGGSGGDCVLSVNYSNGGSGDRPLEVSVNGNVVGTFAGLPTNSAADWNNEVLETTCAPGINSIRITNISGSGQNLNKLVVYKPSSPPPSPGPAPTAKPTEQLPTLKPTSPPTTAEPTLLPTPGPTSLTSNQPSNEPTPLPTSLPSKSPTLVPTSEPTHVPSKSPSKNPTPLPTSEPTHEPSKSPSMNPTPLPTSEPTHEPSKSPSKNPTFEPTLSQASSAPTTSVVYVDGSPVASVVGKSSTITPFGCDSTNSFKAIDENTNPMTCTKTGGPLGFVLSPFHKQLSNVHGIRVYSSKHYPSLDPVTYVLEGRVNANAGSPWQLISQGDFPWIADSNPPRNPSRNFMYSTYESGDSSRTFTEAVIPDHDGAYLEYKVTVTTRKSSESLLKFAEIELPGDVLAKVTTYEAEDQTVAGGVIGSLYGVSYVNMGGAYTYVEFPNVDGGSGGDCVLSVNYSNGGSGDRPLEVSVNGNVVGTFAGLPTNSAADWNNEVLETTCAPGINSIRITNISGSGQNLNKLVVYN</sequence>
<evidence type="ECO:0000313" key="4">
    <source>
        <dbReference type="Proteomes" id="UP001224775"/>
    </source>
</evidence>
<proteinExistence type="predicted"/>
<reference evidence="3" key="1">
    <citation type="submission" date="2023-06" db="EMBL/GenBank/DDBJ databases">
        <title>Survivors Of The Sea: Transcriptome response of Skeletonema marinoi to long-term dormancy.</title>
        <authorList>
            <person name="Pinder M.I.M."/>
            <person name="Kourtchenko O."/>
            <person name="Robertson E.K."/>
            <person name="Larsson T."/>
            <person name="Maumus F."/>
            <person name="Osuna-Cruz C.M."/>
            <person name="Vancaester E."/>
            <person name="Stenow R."/>
            <person name="Vandepoele K."/>
            <person name="Ploug H."/>
            <person name="Bruchert V."/>
            <person name="Godhe A."/>
            <person name="Topel M."/>
        </authorList>
    </citation>
    <scope>NUCLEOTIDE SEQUENCE</scope>
    <source>
        <strain evidence="3">R05AC</strain>
    </source>
</reference>
<feature type="region of interest" description="Disordered" evidence="1">
    <location>
        <begin position="84"/>
        <end position="199"/>
    </location>
</feature>
<feature type="domain" description="CBM6" evidence="2">
    <location>
        <begin position="380"/>
        <end position="498"/>
    </location>
</feature>
<dbReference type="EMBL" id="JATAAI010000013">
    <property type="protein sequence ID" value="KAK1741272.1"/>
    <property type="molecule type" value="Genomic_DNA"/>
</dbReference>
<feature type="compositionally biased region" description="Pro residues" evidence="1">
    <location>
        <begin position="501"/>
        <end position="512"/>
    </location>
</feature>
<feature type="compositionally biased region" description="Pro residues" evidence="1">
    <location>
        <begin position="112"/>
        <end position="130"/>
    </location>
</feature>
<feature type="domain" description="CBM6" evidence="2">
    <location>
        <begin position="820"/>
        <end position="938"/>
    </location>
</feature>
<feature type="compositionally biased region" description="Low complexity" evidence="1">
    <location>
        <begin position="559"/>
        <end position="571"/>
    </location>
</feature>
<feature type="compositionally biased region" description="Low complexity" evidence="1">
    <location>
        <begin position="148"/>
        <end position="166"/>
    </location>
</feature>
<evidence type="ECO:0000259" key="2">
    <source>
        <dbReference type="PROSITE" id="PS51175"/>
    </source>
</evidence>
<organism evidence="3 4">
    <name type="scientific">Skeletonema marinoi</name>
    <dbReference type="NCBI Taxonomy" id="267567"/>
    <lineage>
        <taxon>Eukaryota</taxon>
        <taxon>Sar</taxon>
        <taxon>Stramenopiles</taxon>
        <taxon>Ochrophyta</taxon>
        <taxon>Bacillariophyta</taxon>
        <taxon>Coscinodiscophyceae</taxon>
        <taxon>Thalassiosirophycidae</taxon>
        <taxon>Thalassiosirales</taxon>
        <taxon>Skeletonemataceae</taxon>
        <taxon>Skeletonema</taxon>
        <taxon>Skeletonema marinoi-dohrnii complex</taxon>
    </lineage>
</organism>
<accession>A0AAD8Y863</accession>
<feature type="region of interest" description="Disordered" evidence="1">
    <location>
        <begin position="496"/>
        <end position="638"/>
    </location>
</feature>
<feature type="compositionally biased region" description="Low complexity" evidence="1">
    <location>
        <begin position="87"/>
        <end position="111"/>
    </location>
</feature>
<feature type="compositionally biased region" description="Low complexity" evidence="1">
    <location>
        <begin position="513"/>
        <end position="546"/>
    </location>
</feature>
<feature type="compositionally biased region" description="Low complexity" evidence="1">
    <location>
        <begin position="174"/>
        <end position="183"/>
    </location>
</feature>
<evidence type="ECO:0000313" key="3">
    <source>
        <dbReference type="EMBL" id="KAK1741272.1"/>
    </source>
</evidence>
<dbReference type="GO" id="GO:0030246">
    <property type="term" value="F:carbohydrate binding"/>
    <property type="evidence" value="ECO:0007669"/>
    <property type="project" value="InterPro"/>
</dbReference>
<dbReference type="AlphaFoldDB" id="A0AAD8Y863"/>
<dbReference type="CDD" id="cd04081">
    <property type="entry name" value="CBM35_galactosidase-like"/>
    <property type="match status" value="2"/>
</dbReference>
<dbReference type="InterPro" id="IPR008979">
    <property type="entry name" value="Galactose-bd-like_sf"/>
</dbReference>
<feature type="compositionally biased region" description="Low complexity" evidence="1">
    <location>
        <begin position="131"/>
        <end position="140"/>
    </location>
</feature>
<dbReference type="SUPFAM" id="SSF49785">
    <property type="entry name" value="Galactose-binding domain-like"/>
    <property type="match status" value="2"/>
</dbReference>
<dbReference type="Gene3D" id="2.60.120.260">
    <property type="entry name" value="Galactose-binding domain-like"/>
    <property type="match status" value="2"/>
</dbReference>
<comment type="caution">
    <text evidence="3">The sequence shown here is derived from an EMBL/GenBank/DDBJ whole genome shotgun (WGS) entry which is preliminary data.</text>
</comment>
<keyword evidence="4" id="KW-1185">Reference proteome</keyword>
<gene>
    <name evidence="3" type="ORF">QTG54_007750</name>
</gene>
<name>A0AAD8Y863_9STRA</name>
<dbReference type="Proteomes" id="UP001224775">
    <property type="component" value="Unassembled WGS sequence"/>
</dbReference>
<protein>
    <recommendedName>
        <fullName evidence="2">CBM6 domain-containing protein</fullName>
    </recommendedName>
</protein>